<protein>
    <submittedName>
        <fullName evidence="1">Uncharacterized protein</fullName>
    </submittedName>
</protein>
<evidence type="ECO:0000313" key="2">
    <source>
        <dbReference type="Proteomes" id="UP000265515"/>
    </source>
</evidence>
<dbReference type="AlphaFoldDB" id="A0A388KQI0"/>
<evidence type="ECO:0000313" key="1">
    <source>
        <dbReference type="EMBL" id="GBG72287.1"/>
    </source>
</evidence>
<accession>A0A388KQI0</accession>
<dbReference type="Gramene" id="GBG72287">
    <property type="protein sequence ID" value="GBG72287"/>
    <property type="gene ID" value="CBR_g11215"/>
</dbReference>
<name>A0A388KQI0_CHABU</name>
<dbReference type="EMBL" id="BFEA01000162">
    <property type="protein sequence ID" value="GBG72287.1"/>
    <property type="molecule type" value="Genomic_DNA"/>
</dbReference>
<sequence>MDSDKGRTSKSCNHRVDGVLANGALSDERYGKGTEMTLTANLQQVVENWIYKLKEGKRRLREMVTLVSSKVRDWSEVVGGETSRTAWLKDKRQRMMDVPWELEEGPDPQLDDLLDWQLVDSLMGNCYAIYEEESDLCDKGEYAHLGRCLRALPQVVRSNFQKRR</sequence>
<comment type="caution">
    <text evidence="1">The sequence shown here is derived from an EMBL/GenBank/DDBJ whole genome shotgun (WGS) entry which is preliminary data.</text>
</comment>
<reference evidence="1 2" key="1">
    <citation type="journal article" date="2018" name="Cell">
        <title>The Chara Genome: Secondary Complexity and Implications for Plant Terrestrialization.</title>
        <authorList>
            <person name="Nishiyama T."/>
            <person name="Sakayama H."/>
            <person name="Vries J.D."/>
            <person name="Buschmann H."/>
            <person name="Saint-Marcoux D."/>
            <person name="Ullrich K.K."/>
            <person name="Haas F.B."/>
            <person name="Vanderstraeten L."/>
            <person name="Becker D."/>
            <person name="Lang D."/>
            <person name="Vosolsobe S."/>
            <person name="Rombauts S."/>
            <person name="Wilhelmsson P.K.I."/>
            <person name="Janitza P."/>
            <person name="Kern R."/>
            <person name="Heyl A."/>
            <person name="Rumpler F."/>
            <person name="Villalobos L.I.A.C."/>
            <person name="Clay J.M."/>
            <person name="Skokan R."/>
            <person name="Toyoda A."/>
            <person name="Suzuki Y."/>
            <person name="Kagoshima H."/>
            <person name="Schijlen E."/>
            <person name="Tajeshwar N."/>
            <person name="Catarino B."/>
            <person name="Hetherington A.J."/>
            <person name="Saltykova A."/>
            <person name="Bonnot C."/>
            <person name="Breuninger H."/>
            <person name="Symeonidi A."/>
            <person name="Radhakrishnan G.V."/>
            <person name="Van Nieuwerburgh F."/>
            <person name="Deforce D."/>
            <person name="Chang C."/>
            <person name="Karol K.G."/>
            <person name="Hedrich R."/>
            <person name="Ulvskov P."/>
            <person name="Glockner G."/>
            <person name="Delwiche C.F."/>
            <person name="Petrasek J."/>
            <person name="Van de Peer Y."/>
            <person name="Friml J."/>
            <person name="Beilby M."/>
            <person name="Dolan L."/>
            <person name="Kohara Y."/>
            <person name="Sugano S."/>
            <person name="Fujiyama A."/>
            <person name="Delaux P.-M."/>
            <person name="Quint M."/>
            <person name="TheiBen G."/>
            <person name="Hagemann M."/>
            <person name="Harholt J."/>
            <person name="Dunand C."/>
            <person name="Zachgo S."/>
            <person name="Langdale J."/>
            <person name="Maumus F."/>
            <person name="Straeten D.V.D."/>
            <person name="Gould S.B."/>
            <person name="Rensing S.A."/>
        </authorList>
    </citation>
    <scope>NUCLEOTIDE SEQUENCE [LARGE SCALE GENOMIC DNA]</scope>
    <source>
        <strain evidence="1 2">S276</strain>
    </source>
</reference>
<organism evidence="1 2">
    <name type="scientific">Chara braunii</name>
    <name type="common">Braun's stonewort</name>
    <dbReference type="NCBI Taxonomy" id="69332"/>
    <lineage>
        <taxon>Eukaryota</taxon>
        <taxon>Viridiplantae</taxon>
        <taxon>Streptophyta</taxon>
        <taxon>Charophyceae</taxon>
        <taxon>Charales</taxon>
        <taxon>Characeae</taxon>
        <taxon>Chara</taxon>
    </lineage>
</organism>
<gene>
    <name evidence="1" type="ORF">CBR_g11215</name>
</gene>
<proteinExistence type="predicted"/>
<dbReference type="Proteomes" id="UP000265515">
    <property type="component" value="Unassembled WGS sequence"/>
</dbReference>
<keyword evidence="2" id="KW-1185">Reference proteome</keyword>